<evidence type="ECO:0000313" key="7">
    <source>
        <dbReference type="EMBL" id="KRN75231.1"/>
    </source>
</evidence>
<dbReference type="STRING" id="1616.IV73_GL000387"/>
<keyword evidence="5" id="KW-0460">Magnesium</keyword>
<gene>
    <name evidence="5" type="primary">mrnC</name>
    <name evidence="7" type="ORF">IV73_GL000387</name>
</gene>
<evidence type="ECO:0000256" key="1">
    <source>
        <dbReference type="ARBA" id="ARBA00022552"/>
    </source>
</evidence>
<dbReference type="EC" id="3.1.26.-" evidence="5"/>
<dbReference type="InterPro" id="IPR036389">
    <property type="entry name" value="RNase_III_sf"/>
</dbReference>
<dbReference type="GO" id="GO:0005737">
    <property type="term" value="C:cytoplasm"/>
    <property type="evidence" value="ECO:0007669"/>
    <property type="project" value="UniProtKB-SubCell"/>
</dbReference>
<evidence type="ECO:0000256" key="5">
    <source>
        <dbReference type="HAMAP-Rule" id="MF_01468"/>
    </source>
</evidence>
<keyword evidence="1 5" id="KW-0698">rRNA processing</keyword>
<dbReference type="GO" id="GO:0004525">
    <property type="term" value="F:ribonuclease III activity"/>
    <property type="evidence" value="ECO:0007669"/>
    <property type="project" value="InterPro"/>
</dbReference>
<dbReference type="GO" id="GO:0006364">
    <property type="term" value="P:rRNA processing"/>
    <property type="evidence" value="ECO:0007669"/>
    <property type="project" value="UniProtKB-UniRule"/>
</dbReference>
<comment type="subcellular location">
    <subcellularLocation>
        <location evidence="5">Cytoplasm</location>
    </subcellularLocation>
</comment>
<organism evidence="7 8">
    <name type="scientific">Weissella kandleri</name>
    <dbReference type="NCBI Taxonomy" id="1616"/>
    <lineage>
        <taxon>Bacteria</taxon>
        <taxon>Bacillati</taxon>
        <taxon>Bacillota</taxon>
        <taxon>Bacilli</taxon>
        <taxon>Lactobacillales</taxon>
        <taxon>Lactobacillaceae</taxon>
        <taxon>Weissella</taxon>
    </lineage>
</organism>
<name>A0A0R2JD30_9LACO</name>
<evidence type="ECO:0000256" key="3">
    <source>
        <dbReference type="ARBA" id="ARBA00022759"/>
    </source>
</evidence>
<dbReference type="Gene3D" id="1.10.1520.10">
    <property type="entry name" value="Ribonuclease III domain"/>
    <property type="match status" value="1"/>
</dbReference>
<evidence type="ECO:0000256" key="4">
    <source>
        <dbReference type="ARBA" id="ARBA00022801"/>
    </source>
</evidence>
<feature type="active site" evidence="5">
    <location>
        <position position="20"/>
    </location>
</feature>
<dbReference type="Pfam" id="PF00636">
    <property type="entry name" value="Ribonuclease_3"/>
    <property type="match status" value="1"/>
</dbReference>
<keyword evidence="5" id="KW-0699">rRNA-binding</keyword>
<dbReference type="InterPro" id="IPR000999">
    <property type="entry name" value="RNase_III_dom"/>
</dbReference>
<keyword evidence="2 5" id="KW-0540">Nuclease</keyword>
<dbReference type="Proteomes" id="UP000051655">
    <property type="component" value="Unassembled WGS sequence"/>
</dbReference>
<comment type="cofactor">
    <cofactor evidence="5">
        <name>Mg(2+)</name>
        <dbReference type="ChEBI" id="CHEBI:18420"/>
    </cofactor>
</comment>
<keyword evidence="3 5" id="KW-0255">Endonuclease</keyword>
<evidence type="ECO:0000256" key="2">
    <source>
        <dbReference type="ARBA" id="ARBA00022722"/>
    </source>
</evidence>
<dbReference type="PIRSF" id="PIRSF005520">
    <property type="entry name" value="UCP005520"/>
    <property type="match status" value="1"/>
</dbReference>
<keyword evidence="5" id="KW-0690">Ribosome biogenesis</keyword>
<dbReference type="InterPro" id="IPR008226">
    <property type="entry name" value="Mini3_fam"/>
</dbReference>
<accession>A0A0R2JD30</accession>
<keyword evidence="5" id="KW-0963">Cytoplasm</keyword>
<dbReference type="GO" id="GO:0019843">
    <property type="term" value="F:rRNA binding"/>
    <property type="evidence" value="ECO:0007669"/>
    <property type="project" value="UniProtKB-UniRule"/>
</dbReference>
<dbReference type="SUPFAM" id="SSF69065">
    <property type="entry name" value="RNase III domain-like"/>
    <property type="match status" value="1"/>
</dbReference>
<keyword evidence="5" id="KW-0694">RNA-binding</keyword>
<feature type="domain" description="RNase III" evidence="6">
    <location>
        <begin position="4"/>
        <end position="134"/>
    </location>
</feature>
<dbReference type="RefSeq" id="WP_057753976.1">
    <property type="nucleotide sequence ID" value="NZ_JQBP01000002.1"/>
</dbReference>
<sequence length="141" mass="16426">MDEHINYRQLNGLDLAYLGDAVYETFIRQRLLAQGITKPGRLQRQAKAYVSAKAHAALFELMQADHFLTDEEYEYFKRGRNANSHTKAKNTDVVTYRISTGFEALVGYLHASNQFTRLDEMMEWIFKQVESGRTRHYGNEK</sequence>
<keyword evidence="8" id="KW-1185">Reference proteome</keyword>
<dbReference type="HAMAP" id="MF_01468">
    <property type="entry name" value="RNase_Mini_III"/>
    <property type="match status" value="1"/>
</dbReference>
<dbReference type="AlphaFoldDB" id="A0A0R2JD30"/>
<dbReference type="PANTHER" id="PTHR34276:SF1">
    <property type="entry name" value="MINI-RIBONUCLEASE 3"/>
    <property type="match status" value="1"/>
</dbReference>
<dbReference type="PANTHER" id="PTHR34276">
    <property type="entry name" value="MINI-RIBONUCLEASE 3"/>
    <property type="match status" value="1"/>
</dbReference>
<comment type="function">
    <text evidence="5">Involved in correct processing of both the 5' and 3' ends of 23S rRNA precursor. Processes 30S rRNA precursor transcript even in absence of ribonuclease 3 (Rnc); Rnc processes 30S rRNA into smaller rRNA precursors.</text>
</comment>
<comment type="subunit">
    <text evidence="5">Homodimer.</text>
</comment>
<dbReference type="OrthoDB" id="46571at2"/>
<protein>
    <recommendedName>
        <fullName evidence="5">Mini-ribonuclease 3</fullName>
        <shortName evidence="5">Mini-3</shortName>
        <shortName evidence="5">Mini-RNase 3</shortName>
        <ecNumber evidence="5">3.1.26.-</ecNumber>
    </recommendedName>
    <alternativeName>
        <fullName evidence="5">Mini-RNase III</fullName>
        <shortName evidence="5">Mini-III</shortName>
    </alternativeName>
</protein>
<comment type="caution">
    <text evidence="7">The sequence shown here is derived from an EMBL/GenBank/DDBJ whole genome shotgun (WGS) entry which is preliminary data.</text>
</comment>
<proteinExistence type="inferred from homology"/>
<comment type="similarity">
    <text evidence="5">Belongs to the MrnC RNase family.</text>
</comment>
<dbReference type="PATRIC" id="fig|1616.3.peg.399"/>
<reference evidence="7 8" key="1">
    <citation type="journal article" date="2015" name="Genome Announc.">
        <title>Expanding the biotechnology potential of lactobacilli through comparative genomics of 213 strains and associated genera.</title>
        <authorList>
            <person name="Sun Z."/>
            <person name="Harris H.M."/>
            <person name="McCann A."/>
            <person name="Guo C."/>
            <person name="Argimon S."/>
            <person name="Zhang W."/>
            <person name="Yang X."/>
            <person name="Jeffery I.B."/>
            <person name="Cooney J.C."/>
            <person name="Kagawa T.F."/>
            <person name="Liu W."/>
            <person name="Song Y."/>
            <person name="Salvetti E."/>
            <person name="Wrobel A."/>
            <person name="Rasinkangas P."/>
            <person name="Parkhill J."/>
            <person name="Rea M.C."/>
            <person name="O'Sullivan O."/>
            <person name="Ritari J."/>
            <person name="Douillard F.P."/>
            <person name="Paul Ross R."/>
            <person name="Yang R."/>
            <person name="Briner A.E."/>
            <person name="Felis G.E."/>
            <person name="de Vos W.M."/>
            <person name="Barrangou R."/>
            <person name="Klaenhammer T.R."/>
            <person name="Caufield P.W."/>
            <person name="Cui Y."/>
            <person name="Zhang H."/>
            <person name="O'Toole P.W."/>
        </authorList>
    </citation>
    <scope>NUCLEOTIDE SEQUENCE [LARGE SCALE GENOMIC DNA]</scope>
    <source>
        <strain evidence="7 8">DSM 20593</strain>
    </source>
</reference>
<evidence type="ECO:0000259" key="6">
    <source>
        <dbReference type="SMART" id="SM00535"/>
    </source>
</evidence>
<dbReference type="EMBL" id="JQBP01000002">
    <property type="protein sequence ID" value="KRN75231.1"/>
    <property type="molecule type" value="Genomic_DNA"/>
</dbReference>
<evidence type="ECO:0000313" key="8">
    <source>
        <dbReference type="Proteomes" id="UP000051655"/>
    </source>
</evidence>
<keyword evidence="4 5" id="KW-0378">Hydrolase</keyword>
<dbReference type="SMART" id="SM00535">
    <property type="entry name" value="RIBOc"/>
    <property type="match status" value="1"/>
</dbReference>